<evidence type="ECO:0000256" key="1">
    <source>
        <dbReference type="SAM" id="MobiDB-lite"/>
    </source>
</evidence>
<dbReference type="PATRIC" id="fig|2064.6.peg.552"/>
<keyword evidence="3" id="KW-1185">Reference proteome</keyword>
<proteinExistence type="predicted"/>
<comment type="caution">
    <text evidence="2">The sequence shown here is derived from an EMBL/GenBank/DDBJ whole genome shotgun (WGS) entry which is preliminary data.</text>
</comment>
<dbReference type="Proteomes" id="UP000032066">
    <property type="component" value="Unassembled WGS sequence"/>
</dbReference>
<gene>
    <name evidence="2" type="ORF">TR51_02440</name>
</gene>
<dbReference type="AlphaFoldDB" id="A0A0D0PVD9"/>
<dbReference type="RefSeq" id="WP_043907688.1">
    <property type="nucleotide sequence ID" value="NZ_JXZB01000001.1"/>
</dbReference>
<name>A0A0D0PVD9_KITGR</name>
<protein>
    <submittedName>
        <fullName evidence="2">Uncharacterized protein</fullName>
    </submittedName>
</protein>
<organism evidence="2 3">
    <name type="scientific">Kitasatospora griseola</name>
    <name type="common">Streptomyces griseolosporeus</name>
    <dbReference type="NCBI Taxonomy" id="2064"/>
    <lineage>
        <taxon>Bacteria</taxon>
        <taxon>Bacillati</taxon>
        <taxon>Actinomycetota</taxon>
        <taxon>Actinomycetes</taxon>
        <taxon>Kitasatosporales</taxon>
        <taxon>Streptomycetaceae</taxon>
        <taxon>Kitasatospora</taxon>
    </lineage>
</organism>
<feature type="region of interest" description="Disordered" evidence="1">
    <location>
        <begin position="71"/>
        <end position="91"/>
    </location>
</feature>
<dbReference type="OrthoDB" id="3321691at2"/>
<evidence type="ECO:0000313" key="3">
    <source>
        <dbReference type="Proteomes" id="UP000032066"/>
    </source>
</evidence>
<accession>A0A0D0PVD9</accession>
<reference evidence="2 3" key="1">
    <citation type="submission" date="2015-02" db="EMBL/GenBank/DDBJ databases">
        <title>Draft genome sequence of Kitasatospora griseola MF730-N6, a bafilomycin, terpentecin and satosporin producer.</title>
        <authorList>
            <person name="Arens J.C."/>
            <person name="Haltli B."/>
            <person name="Kerr R.G."/>
        </authorList>
    </citation>
    <scope>NUCLEOTIDE SEQUENCE [LARGE SCALE GENOMIC DNA]</scope>
    <source>
        <strain evidence="2 3">MF730-N6</strain>
    </source>
</reference>
<dbReference type="STRING" id="2064.TR51_02440"/>
<sequence>MINEYHPLFTHQDWIDNEDRVQAGGEKGLNIRFHNLEAEFRTIADDHVNPVIDKIAEQRGRFLHPTVFDQPAERGIGVPPAPVRNDASKER</sequence>
<evidence type="ECO:0000313" key="2">
    <source>
        <dbReference type="EMBL" id="KIQ66474.1"/>
    </source>
</evidence>
<dbReference type="EMBL" id="JXZB01000001">
    <property type="protein sequence ID" value="KIQ66474.1"/>
    <property type="molecule type" value="Genomic_DNA"/>
</dbReference>